<comment type="caution">
    <text evidence="2">The sequence shown here is derived from an EMBL/GenBank/DDBJ whole genome shotgun (WGS) entry which is preliminary data.</text>
</comment>
<gene>
    <name evidence="2" type="ORF">niasHS_008673</name>
</gene>
<evidence type="ECO:0000256" key="1">
    <source>
        <dbReference type="SAM" id="MobiDB-lite"/>
    </source>
</evidence>
<evidence type="ECO:0000313" key="3">
    <source>
        <dbReference type="Proteomes" id="UP001620645"/>
    </source>
</evidence>
<dbReference type="AlphaFoldDB" id="A0ABD2JAV5"/>
<organism evidence="2 3">
    <name type="scientific">Heterodera schachtii</name>
    <name type="common">Sugarbeet cyst nematode worm</name>
    <name type="synonym">Tylenchus schachtii</name>
    <dbReference type="NCBI Taxonomy" id="97005"/>
    <lineage>
        <taxon>Eukaryota</taxon>
        <taxon>Metazoa</taxon>
        <taxon>Ecdysozoa</taxon>
        <taxon>Nematoda</taxon>
        <taxon>Chromadorea</taxon>
        <taxon>Rhabditida</taxon>
        <taxon>Tylenchina</taxon>
        <taxon>Tylenchomorpha</taxon>
        <taxon>Tylenchoidea</taxon>
        <taxon>Heteroderidae</taxon>
        <taxon>Heteroderinae</taxon>
        <taxon>Heterodera</taxon>
    </lineage>
</organism>
<dbReference type="Proteomes" id="UP001620645">
    <property type="component" value="Unassembled WGS sequence"/>
</dbReference>
<proteinExistence type="predicted"/>
<accession>A0ABD2JAV5</accession>
<feature type="region of interest" description="Disordered" evidence="1">
    <location>
        <begin position="44"/>
        <end position="75"/>
    </location>
</feature>
<protein>
    <submittedName>
        <fullName evidence="2">Uncharacterized protein</fullName>
    </submittedName>
</protein>
<sequence>MEEFAENAIEMVANDKEMAEKEPIVRQIWQGHPFLEQEKLAKNGKGIANENKEMPELKPNEEPSKKQSLLHRGKHAIHQSIIPKKGHAFCFVNMSTNQPIVVLFR</sequence>
<reference evidence="2 3" key="1">
    <citation type="submission" date="2024-10" db="EMBL/GenBank/DDBJ databases">
        <authorList>
            <person name="Kim D."/>
        </authorList>
    </citation>
    <scope>NUCLEOTIDE SEQUENCE [LARGE SCALE GENOMIC DNA]</scope>
    <source>
        <strain evidence="2">Taebaek</strain>
    </source>
</reference>
<keyword evidence="3" id="KW-1185">Reference proteome</keyword>
<evidence type="ECO:0000313" key="2">
    <source>
        <dbReference type="EMBL" id="KAL3087695.1"/>
    </source>
</evidence>
<feature type="compositionally biased region" description="Basic and acidic residues" evidence="1">
    <location>
        <begin position="50"/>
        <end position="65"/>
    </location>
</feature>
<dbReference type="EMBL" id="JBICCN010000175">
    <property type="protein sequence ID" value="KAL3087695.1"/>
    <property type="molecule type" value="Genomic_DNA"/>
</dbReference>
<name>A0ABD2JAV5_HETSC</name>